<dbReference type="InterPro" id="IPR036390">
    <property type="entry name" value="WH_DNA-bd_sf"/>
</dbReference>
<dbReference type="PROSITE" id="PS50931">
    <property type="entry name" value="HTH_LYSR"/>
    <property type="match status" value="1"/>
</dbReference>
<dbReference type="PANTHER" id="PTHR30537:SF3">
    <property type="entry name" value="TRANSCRIPTIONAL REGULATORY PROTEIN"/>
    <property type="match status" value="1"/>
</dbReference>
<dbReference type="OrthoDB" id="9787460at2"/>
<dbReference type="GO" id="GO:0006351">
    <property type="term" value="P:DNA-templated transcription"/>
    <property type="evidence" value="ECO:0007669"/>
    <property type="project" value="TreeGrafter"/>
</dbReference>
<gene>
    <name evidence="6" type="ORF">GRI97_16615</name>
</gene>
<evidence type="ECO:0000259" key="5">
    <source>
        <dbReference type="PROSITE" id="PS50931"/>
    </source>
</evidence>
<evidence type="ECO:0000256" key="2">
    <source>
        <dbReference type="ARBA" id="ARBA00023015"/>
    </source>
</evidence>
<sequence>MTAPIDWSHWETFLAVMRTGTLSGAARQLQLAQPTVGRQIAALEQSLGQVLFTRSRLGLEPTSLALALLPHGQSMQVAAEALQRVSSGDIAGASGTVRITASEVGGVVLLPRALASFRHLYPDIAIEVSLSNDNEDLLRRDADIALRMVRPVQDAIVAKFIGPVAVGLYAHRSYADRCGLPNSVAALFDHALIGPDRDRTRLAGISLAGRPLSRDVFSFRVDDDVAQLAALRAGLGIGVCQQRIAQRDPDLLPVLPDDLRFDLELWLAIHEDQRNVPRVRLLFDHLQQALLPWTGTQG</sequence>
<dbReference type="PRINTS" id="PR00039">
    <property type="entry name" value="HTHLYSR"/>
</dbReference>
<feature type="domain" description="HTH lysR-type" evidence="5">
    <location>
        <begin position="5"/>
        <end position="62"/>
    </location>
</feature>
<organism evidence="6 7">
    <name type="scientific">Croceibacterium xixiisoli</name>
    <dbReference type="NCBI Taxonomy" id="1476466"/>
    <lineage>
        <taxon>Bacteria</taxon>
        <taxon>Pseudomonadati</taxon>
        <taxon>Pseudomonadota</taxon>
        <taxon>Alphaproteobacteria</taxon>
        <taxon>Sphingomonadales</taxon>
        <taxon>Erythrobacteraceae</taxon>
        <taxon>Croceibacterium</taxon>
    </lineage>
</organism>
<dbReference type="Proteomes" id="UP000469430">
    <property type="component" value="Unassembled WGS sequence"/>
</dbReference>
<dbReference type="InterPro" id="IPR000847">
    <property type="entry name" value="LysR_HTH_N"/>
</dbReference>
<dbReference type="PANTHER" id="PTHR30537">
    <property type="entry name" value="HTH-TYPE TRANSCRIPTIONAL REGULATOR"/>
    <property type="match status" value="1"/>
</dbReference>
<protein>
    <submittedName>
        <fullName evidence="6">LysR family transcriptional regulator</fullName>
    </submittedName>
</protein>
<keyword evidence="3" id="KW-0238">DNA-binding</keyword>
<dbReference type="Pfam" id="PF03466">
    <property type="entry name" value="LysR_substrate"/>
    <property type="match status" value="1"/>
</dbReference>
<dbReference type="InterPro" id="IPR005119">
    <property type="entry name" value="LysR_subst-bd"/>
</dbReference>
<dbReference type="RefSeq" id="WP_161392343.1">
    <property type="nucleotide sequence ID" value="NZ_JBHSCP010000003.1"/>
</dbReference>
<dbReference type="Pfam" id="PF00126">
    <property type="entry name" value="HTH_1"/>
    <property type="match status" value="1"/>
</dbReference>
<dbReference type="Gene3D" id="1.10.10.10">
    <property type="entry name" value="Winged helix-like DNA-binding domain superfamily/Winged helix DNA-binding domain"/>
    <property type="match status" value="1"/>
</dbReference>
<evidence type="ECO:0000256" key="1">
    <source>
        <dbReference type="ARBA" id="ARBA00009437"/>
    </source>
</evidence>
<evidence type="ECO:0000313" key="6">
    <source>
        <dbReference type="EMBL" id="MXP00615.1"/>
    </source>
</evidence>
<proteinExistence type="inferred from homology"/>
<reference evidence="6 7" key="1">
    <citation type="submission" date="2019-12" db="EMBL/GenBank/DDBJ databases">
        <title>Genomic-based taxomic classification of the family Erythrobacteraceae.</title>
        <authorList>
            <person name="Xu L."/>
        </authorList>
    </citation>
    <scope>NUCLEOTIDE SEQUENCE [LARGE SCALE GENOMIC DNA]</scope>
    <source>
        <strain evidence="6 7">S36</strain>
    </source>
</reference>
<evidence type="ECO:0000256" key="3">
    <source>
        <dbReference type="ARBA" id="ARBA00023125"/>
    </source>
</evidence>
<dbReference type="EMBL" id="WTYJ01000004">
    <property type="protein sequence ID" value="MXP00615.1"/>
    <property type="molecule type" value="Genomic_DNA"/>
</dbReference>
<dbReference type="SUPFAM" id="SSF46785">
    <property type="entry name" value="Winged helix' DNA-binding domain"/>
    <property type="match status" value="1"/>
</dbReference>
<evidence type="ECO:0000256" key="4">
    <source>
        <dbReference type="ARBA" id="ARBA00023163"/>
    </source>
</evidence>
<dbReference type="SUPFAM" id="SSF53850">
    <property type="entry name" value="Periplasmic binding protein-like II"/>
    <property type="match status" value="1"/>
</dbReference>
<dbReference type="InterPro" id="IPR036388">
    <property type="entry name" value="WH-like_DNA-bd_sf"/>
</dbReference>
<keyword evidence="2" id="KW-0805">Transcription regulation</keyword>
<comment type="similarity">
    <text evidence="1">Belongs to the LysR transcriptional regulatory family.</text>
</comment>
<dbReference type="AlphaFoldDB" id="A0A6I4TX86"/>
<comment type="caution">
    <text evidence="6">The sequence shown here is derived from an EMBL/GenBank/DDBJ whole genome shotgun (WGS) entry which is preliminary data.</text>
</comment>
<accession>A0A6I4TX86</accession>
<dbReference type="GO" id="GO:0003700">
    <property type="term" value="F:DNA-binding transcription factor activity"/>
    <property type="evidence" value="ECO:0007669"/>
    <property type="project" value="InterPro"/>
</dbReference>
<name>A0A6I4TX86_9SPHN</name>
<dbReference type="Gene3D" id="3.40.190.290">
    <property type="match status" value="1"/>
</dbReference>
<dbReference type="GO" id="GO:0043565">
    <property type="term" value="F:sequence-specific DNA binding"/>
    <property type="evidence" value="ECO:0007669"/>
    <property type="project" value="TreeGrafter"/>
</dbReference>
<keyword evidence="4" id="KW-0804">Transcription</keyword>
<dbReference type="InterPro" id="IPR058163">
    <property type="entry name" value="LysR-type_TF_proteobact-type"/>
</dbReference>
<evidence type="ECO:0000313" key="7">
    <source>
        <dbReference type="Proteomes" id="UP000469430"/>
    </source>
</evidence>
<keyword evidence="7" id="KW-1185">Reference proteome</keyword>